<proteinExistence type="predicted"/>
<dbReference type="Pfam" id="PF17868">
    <property type="entry name" value="AAA_lid_8"/>
    <property type="match status" value="1"/>
</dbReference>
<organism evidence="3">
    <name type="scientific">marine sediment metagenome</name>
    <dbReference type="NCBI Taxonomy" id="412755"/>
    <lineage>
        <taxon>unclassified sequences</taxon>
        <taxon>metagenomes</taxon>
        <taxon>ecological metagenomes</taxon>
    </lineage>
</organism>
<dbReference type="Gene3D" id="3.40.50.300">
    <property type="entry name" value="P-loop containing nucleotide triphosphate hydrolases"/>
    <property type="match status" value="1"/>
</dbReference>
<dbReference type="PANTHER" id="PTHR32204">
    <property type="entry name" value="ATPASE RAVA"/>
    <property type="match status" value="1"/>
</dbReference>
<dbReference type="PANTHER" id="PTHR32204:SF0">
    <property type="entry name" value="ATPASE RAVA"/>
    <property type="match status" value="1"/>
</dbReference>
<dbReference type="InterPro" id="IPR045427">
    <property type="entry name" value="MoxR"/>
</dbReference>
<dbReference type="EMBL" id="LAZR01009780">
    <property type="protein sequence ID" value="KKM70631.1"/>
    <property type="molecule type" value="Genomic_DNA"/>
</dbReference>
<evidence type="ECO:0008006" key="4">
    <source>
        <dbReference type="Google" id="ProtNLM"/>
    </source>
</evidence>
<dbReference type="AlphaFoldDB" id="A0A0F9K7H5"/>
<name>A0A0F9K7H5_9ZZZZ</name>
<dbReference type="InterPro" id="IPR027417">
    <property type="entry name" value="P-loop_NTPase"/>
</dbReference>
<dbReference type="InterPro" id="IPR050513">
    <property type="entry name" value="RavA_ATPases"/>
</dbReference>
<dbReference type="Pfam" id="PF20030">
    <property type="entry name" value="bpMoxR"/>
    <property type="match status" value="1"/>
</dbReference>
<feature type="domain" description="MoxR" evidence="2">
    <location>
        <begin position="14"/>
        <end position="192"/>
    </location>
</feature>
<evidence type="ECO:0000313" key="3">
    <source>
        <dbReference type="EMBL" id="KKM70631.1"/>
    </source>
</evidence>
<dbReference type="InterPro" id="IPR041538">
    <property type="entry name" value="RavA-like_AAA_lid"/>
</dbReference>
<protein>
    <recommendedName>
        <fullName evidence="4">ATPase</fullName>
    </recommendedName>
</protein>
<feature type="domain" description="ATPase RavA-like AAA lid" evidence="1">
    <location>
        <begin position="236"/>
        <end position="292"/>
    </location>
</feature>
<comment type="caution">
    <text evidence="3">The sequence shown here is derived from an EMBL/GenBank/DDBJ whole genome shotgun (WGS) entry which is preliminary data.</text>
</comment>
<evidence type="ECO:0000259" key="1">
    <source>
        <dbReference type="Pfam" id="PF17868"/>
    </source>
</evidence>
<accession>A0A0F9K7H5</accession>
<dbReference type="SUPFAM" id="SSF52540">
    <property type="entry name" value="P-loop containing nucleoside triphosphate hydrolases"/>
    <property type="match status" value="1"/>
</dbReference>
<gene>
    <name evidence="3" type="ORF">LCGC14_1438790</name>
</gene>
<sequence length="372" mass="41490">MEATLNPGRTRLLAIEGELNTRYLQRKDEVRGMILALLSSNHIELLGPPGTAKSMLTYDFQSYLADADTMFFNWLLTKFTTVEEVMGPVSINSIKEDKYRRITTGKLPEARFAYLDEIYKANSPLLNSLLSILQERVFYNDGKQTVPLQMCVGSSNELPDEDEGLSALRDRFLLRYQVQYIQDAEVFHDLLWLNHNSKAVSQMPVDMLDTAIAEVTIMQLSIEAGGAIELAWSRLRDQGIVVSDRRFKAMIRVMAAESWLAGATEITAESLIVGENILWEQPKQYRDVKQIVRSCVDPNLAEAQEFLNAALEGLSALKAESSTPEEQIGTMRQVQTLLADCKTLAQTSSVAGITSMLQGVNDEILGIIMGGN</sequence>
<evidence type="ECO:0000259" key="2">
    <source>
        <dbReference type="Pfam" id="PF20030"/>
    </source>
</evidence>
<reference evidence="3" key="1">
    <citation type="journal article" date="2015" name="Nature">
        <title>Complex archaea that bridge the gap between prokaryotes and eukaryotes.</title>
        <authorList>
            <person name="Spang A."/>
            <person name="Saw J.H."/>
            <person name="Jorgensen S.L."/>
            <person name="Zaremba-Niedzwiedzka K."/>
            <person name="Martijn J."/>
            <person name="Lind A.E."/>
            <person name="van Eijk R."/>
            <person name="Schleper C."/>
            <person name="Guy L."/>
            <person name="Ettema T.J."/>
        </authorList>
    </citation>
    <scope>NUCLEOTIDE SEQUENCE</scope>
</reference>